<dbReference type="RefSeq" id="WP_076514649.1">
    <property type="nucleotide sequence ID" value="NZ_FTOH01000003.1"/>
</dbReference>
<evidence type="ECO:0000256" key="1">
    <source>
        <dbReference type="ARBA" id="ARBA00004196"/>
    </source>
</evidence>
<protein>
    <submittedName>
        <fullName evidence="8">ABC-type oligopeptide transport system, substrate-binding protein</fullName>
    </submittedName>
</protein>
<proteinExistence type="inferred from homology"/>
<dbReference type="InterPro" id="IPR000914">
    <property type="entry name" value="SBP_5_dom"/>
</dbReference>
<accession>A0A1N7KUE2</accession>
<gene>
    <name evidence="8" type="ORF">SAMN05421686_103101</name>
</gene>
<keyword evidence="3" id="KW-0813">Transport</keyword>
<dbReference type="PANTHER" id="PTHR30290:SF10">
    <property type="entry name" value="PERIPLASMIC OLIGOPEPTIDE-BINDING PROTEIN-RELATED"/>
    <property type="match status" value="1"/>
</dbReference>
<name>A0A1N7KUE2_9GAMM</name>
<evidence type="ECO:0000256" key="4">
    <source>
        <dbReference type="ARBA" id="ARBA00022729"/>
    </source>
</evidence>
<dbReference type="Proteomes" id="UP000185639">
    <property type="component" value="Unassembled WGS sequence"/>
</dbReference>
<dbReference type="Pfam" id="PF00496">
    <property type="entry name" value="SBP_bac_5"/>
    <property type="match status" value="1"/>
</dbReference>
<dbReference type="GO" id="GO:0030313">
    <property type="term" value="C:cell envelope"/>
    <property type="evidence" value="ECO:0007669"/>
    <property type="project" value="UniProtKB-SubCell"/>
</dbReference>
<dbReference type="PANTHER" id="PTHR30290">
    <property type="entry name" value="PERIPLASMIC BINDING COMPONENT OF ABC TRANSPORTER"/>
    <property type="match status" value="1"/>
</dbReference>
<keyword evidence="5" id="KW-1133">Transmembrane helix</keyword>
<feature type="transmembrane region" description="Helical" evidence="5">
    <location>
        <begin position="693"/>
        <end position="715"/>
    </location>
</feature>
<dbReference type="InterPro" id="IPR039424">
    <property type="entry name" value="SBP_5"/>
</dbReference>
<evidence type="ECO:0000256" key="3">
    <source>
        <dbReference type="ARBA" id="ARBA00022448"/>
    </source>
</evidence>
<feature type="signal peptide" evidence="6">
    <location>
        <begin position="1"/>
        <end position="26"/>
    </location>
</feature>
<evidence type="ECO:0000313" key="8">
    <source>
        <dbReference type="EMBL" id="SIS65242.1"/>
    </source>
</evidence>
<keyword evidence="5" id="KW-0472">Membrane</keyword>
<feature type="chain" id="PRO_5013360585" evidence="6">
    <location>
        <begin position="27"/>
        <end position="730"/>
    </location>
</feature>
<keyword evidence="5" id="KW-0812">Transmembrane</keyword>
<evidence type="ECO:0000256" key="5">
    <source>
        <dbReference type="SAM" id="Phobius"/>
    </source>
</evidence>
<dbReference type="CDD" id="cd08505">
    <property type="entry name" value="PBP2_NikA_DppA_OppA_like_18"/>
    <property type="match status" value="1"/>
</dbReference>
<dbReference type="AlphaFoldDB" id="A0A1N7KUE2"/>
<dbReference type="Gene3D" id="3.10.105.10">
    <property type="entry name" value="Dipeptide-binding Protein, Domain 3"/>
    <property type="match status" value="1"/>
</dbReference>
<feature type="domain" description="Solute-binding protein family 5" evidence="7">
    <location>
        <begin position="169"/>
        <end position="591"/>
    </location>
</feature>
<dbReference type="Gene3D" id="3.90.76.10">
    <property type="entry name" value="Dipeptide-binding Protein, Domain 1"/>
    <property type="match status" value="1"/>
</dbReference>
<evidence type="ECO:0000259" key="7">
    <source>
        <dbReference type="Pfam" id="PF00496"/>
    </source>
</evidence>
<dbReference type="EMBL" id="FTOH01000003">
    <property type="protein sequence ID" value="SIS65242.1"/>
    <property type="molecule type" value="Genomic_DNA"/>
</dbReference>
<comment type="similarity">
    <text evidence="2">Belongs to the bacterial solute-binding protein 5 family.</text>
</comment>
<dbReference type="OrthoDB" id="9801912at2"/>
<dbReference type="SUPFAM" id="SSF53850">
    <property type="entry name" value="Periplasmic binding protein-like II"/>
    <property type="match status" value="1"/>
</dbReference>
<keyword evidence="4 6" id="KW-0732">Signal</keyword>
<dbReference type="STRING" id="484498.SAMN05421686_103101"/>
<evidence type="ECO:0000313" key="9">
    <source>
        <dbReference type="Proteomes" id="UP000185639"/>
    </source>
</evidence>
<dbReference type="Gene3D" id="3.40.190.10">
    <property type="entry name" value="Periplasmic binding protein-like II"/>
    <property type="match status" value="1"/>
</dbReference>
<evidence type="ECO:0000256" key="6">
    <source>
        <dbReference type="SAM" id="SignalP"/>
    </source>
</evidence>
<comment type="subcellular location">
    <subcellularLocation>
        <location evidence="1">Cell envelope</location>
    </subcellularLocation>
</comment>
<sequence>MNTQGSLVVAALAVAFTFLTSGCSEGAWNNPHPADEAGKNILYSNFSGPPKHLDPVISYSSDEGRFIDQIYDPPLQYHYLKRPFELEPNTLSSMPKIVYLDTEGNEVASDSPDLAYSDYLFELTPGIYYQPHPALALDTSGAPVYAFESSDDAEPYSSLNDFSETGTRELVAGDYAYQLKRLADPTLLSPIRGLMSEYILGMNEFAEVVKAEREAQQEGEWLDLRTLDFSGVEVIDRYRFRIRLKGKYPQFSYWLAFHFFAPIPFEADRFYSMPGMADKNITLDWYPIGTGPYMMTQNDPNEAIILEKNPNYRDDFYPAEGEISDRTAGLLDDAGQKIPFIDKVVYRLEKESIPLWSKFLQGYYDRSGIASDSFDQAISVGSEGIGLSDEMRERGISLDVAVTPGTYYFGFNMLDDVIGDTGTAEEREKKRLLRQAIAIIYDQEEYISIFYNGRGETAMSPIPPGIFGYQEGQEGMNESVFDWSDGAVVRKNTDVARELMVKAGYPDGRNAETGEPLVLNLDTVGSGGSAAQSWLIKQFKKIGIQLNIRGTDYNRFKDKMKAGNAQMFQWGWLADYPDAENFLFLLYGPNGQVVTQGAGVNSSNFDHDRYNALFEEMKLMENSPERMEIIREMIDILHHEMPWASSFHPHSYVLNNAWVYNSKPHGISKSVLKYLRIDPEQRARMQAEWNSPVLWPLFMVVIIILVTALPGYLAYRRRLNHRIRPAGGDK</sequence>
<dbReference type="GO" id="GO:0015833">
    <property type="term" value="P:peptide transport"/>
    <property type="evidence" value="ECO:0007669"/>
    <property type="project" value="TreeGrafter"/>
</dbReference>
<evidence type="ECO:0000256" key="2">
    <source>
        <dbReference type="ARBA" id="ARBA00005695"/>
    </source>
</evidence>
<reference evidence="9" key="1">
    <citation type="submission" date="2017-01" db="EMBL/GenBank/DDBJ databases">
        <authorList>
            <person name="Varghese N."/>
            <person name="Submissions S."/>
        </authorList>
    </citation>
    <scope>NUCLEOTIDE SEQUENCE [LARGE SCALE GENOMIC DNA]</scope>
    <source>
        <strain evidence="9">DSM 24913</strain>
    </source>
</reference>
<organism evidence="8 9">
    <name type="scientific">Thalassolituus maritimus</name>
    <dbReference type="NCBI Taxonomy" id="484498"/>
    <lineage>
        <taxon>Bacteria</taxon>
        <taxon>Pseudomonadati</taxon>
        <taxon>Pseudomonadota</taxon>
        <taxon>Gammaproteobacteria</taxon>
        <taxon>Oceanospirillales</taxon>
        <taxon>Oceanospirillaceae</taxon>
        <taxon>Thalassolituus</taxon>
    </lineage>
</organism>
<keyword evidence="9" id="KW-1185">Reference proteome</keyword>
<dbReference type="GO" id="GO:1904680">
    <property type="term" value="F:peptide transmembrane transporter activity"/>
    <property type="evidence" value="ECO:0007669"/>
    <property type="project" value="TreeGrafter"/>
</dbReference>